<comment type="similarity">
    <text evidence="6">Belongs to the cytochrome P450 family.</text>
</comment>
<dbReference type="Gene3D" id="1.10.630.10">
    <property type="entry name" value="Cytochrome P450"/>
    <property type="match status" value="1"/>
</dbReference>
<keyword evidence="8" id="KW-1185">Reference proteome</keyword>
<keyword evidence="3 5" id="KW-0479">Metal-binding</keyword>
<dbReference type="GO" id="GO:0004497">
    <property type="term" value="F:monooxygenase activity"/>
    <property type="evidence" value="ECO:0007669"/>
    <property type="project" value="UniProtKB-KW"/>
</dbReference>
<dbReference type="PANTHER" id="PTHR24305:SF147">
    <property type="entry name" value="P450, PUTATIVE (EUROFUNG)-RELATED"/>
    <property type="match status" value="1"/>
</dbReference>
<dbReference type="EMBL" id="LKEA01000043">
    <property type="protein sequence ID" value="ROV93806.1"/>
    <property type="molecule type" value="Genomic_DNA"/>
</dbReference>
<dbReference type="PRINTS" id="PR00463">
    <property type="entry name" value="EP450I"/>
</dbReference>
<evidence type="ECO:0000256" key="5">
    <source>
        <dbReference type="PIRSR" id="PIRSR602401-1"/>
    </source>
</evidence>
<evidence type="ECO:0000313" key="7">
    <source>
        <dbReference type="EMBL" id="ROV93806.1"/>
    </source>
</evidence>
<dbReference type="PRINTS" id="PR00385">
    <property type="entry name" value="P450"/>
</dbReference>
<dbReference type="Proteomes" id="UP000283895">
    <property type="component" value="Unassembled WGS sequence"/>
</dbReference>
<evidence type="ECO:0000256" key="6">
    <source>
        <dbReference type="RuleBase" id="RU000461"/>
    </source>
</evidence>
<feature type="binding site" description="axial binding residue" evidence="5">
    <location>
        <position position="407"/>
    </location>
    <ligand>
        <name>heme</name>
        <dbReference type="ChEBI" id="CHEBI:30413"/>
    </ligand>
    <ligandPart>
        <name>Fe</name>
        <dbReference type="ChEBI" id="CHEBI:18248"/>
    </ligandPart>
</feature>
<dbReference type="GO" id="GO:0016705">
    <property type="term" value="F:oxidoreductase activity, acting on paired donors, with incorporation or reduction of molecular oxygen"/>
    <property type="evidence" value="ECO:0007669"/>
    <property type="project" value="InterPro"/>
</dbReference>
<dbReference type="InterPro" id="IPR050121">
    <property type="entry name" value="Cytochrome_P450_monoxygenase"/>
</dbReference>
<evidence type="ECO:0000313" key="8">
    <source>
        <dbReference type="Proteomes" id="UP000283895"/>
    </source>
</evidence>
<comment type="caution">
    <text evidence="7">The sequence shown here is derived from an EMBL/GenBank/DDBJ whole genome shotgun (WGS) entry which is preliminary data.</text>
</comment>
<dbReference type="Pfam" id="PF00067">
    <property type="entry name" value="p450"/>
    <property type="match status" value="1"/>
</dbReference>
<sequence length="467" mass="53604">MYEFWFDLVLCGRYTREIKRMHEVYGPIVRISPDELHCSDSAFYDEIYAAAGRKRDKQAHFLKMAVGPNTVSSFATTSHELHRIRRRAMDKFFSRHQMVNLEPEIHSLAQRLCDKLLRTKDDEVLDIQAAYSCLATDVIAAYCFGETLGFVDQDGWRPNFREATRGTLKASFVFRYFSVARSLIHMAPYLAKYVSDDIRRLMKENYIDAPARVRKAKEDHKNGIVRKRKTVYDGIFESSLPESEKTVYRLAGEGFSLFGAGTETISWTLTVITFFLLAQPETHARVTSELGGMDHYNLSWRTLEKLPYLSSVIHEGLRLAYGFPMRSPRIARDEDLIYKGMSGGKTFEYVIPKGTAIGMSQWIQHHDEEVFPDSYSFSPERWLDENGQQRKGLERYMVAFSRGSRACIGMNLAYGELYIAVAALVLRVLPRMSLYETTVDDVKYDHDLVTSQPKKGSKGVRVVISQM</sequence>
<dbReference type="CDD" id="cd11062">
    <property type="entry name" value="CYP58-like"/>
    <property type="match status" value="1"/>
</dbReference>
<evidence type="ECO:0000256" key="3">
    <source>
        <dbReference type="ARBA" id="ARBA00022723"/>
    </source>
</evidence>
<dbReference type="InterPro" id="IPR002401">
    <property type="entry name" value="Cyt_P450_E_grp-I"/>
</dbReference>
<dbReference type="AlphaFoldDB" id="A0A423VRU4"/>
<dbReference type="SUPFAM" id="SSF48264">
    <property type="entry name" value="Cytochrome P450"/>
    <property type="match status" value="1"/>
</dbReference>
<evidence type="ECO:0008006" key="9">
    <source>
        <dbReference type="Google" id="ProtNLM"/>
    </source>
</evidence>
<dbReference type="PROSITE" id="PS00086">
    <property type="entry name" value="CYTOCHROME_P450"/>
    <property type="match status" value="1"/>
</dbReference>
<keyword evidence="6" id="KW-0560">Oxidoreductase</keyword>
<dbReference type="InterPro" id="IPR001128">
    <property type="entry name" value="Cyt_P450"/>
</dbReference>
<evidence type="ECO:0000256" key="2">
    <source>
        <dbReference type="ARBA" id="ARBA00022617"/>
    </source>
</evidence>
<organism evidence="7 8">
    <name type="scientific">Cytospora schulzeri</name>
    <dbReference type="NCBI Taxonomy" id="448051"/>
    <lineage>
        <taxon>Eukaryota</taxon>
        <taxon>Fungi</taxon>
        <taxon>Dikarya</taxon>
        <taxon>Ascomycota</taxon>
        <taxon>Pezizomycotina</taxon>
        <taxon>Sordariomycetes</taxon>
        <taxon>Sordariomycetidae</taxon>
        <taxon>Diaporthales</taxon>
        <taxon>Cytosporaceae</taxon>
        <taxon>Cytospora</taxon>
    </lineage>
</organism>
<keyword evidence="4 5" id="KW-0408">Iron</keyword>
<gene>
    <name evidence="7" type="ORF">VMCG_08793</name>
</gene>
<dbReference type="GO" id="GO:0020037">
    <property type="term" value="F:heme binding"/>
    <property type="evidence" value="ECO:0007669"/>
    <property type="project" value="InterPro"/>
</dbReference>
<evidence type="ECO:0000256" key="1">
    <source>
        <dbReference type="ARBA" id="ARBA00001971"/>
    </source>
</evidence>
<reference evidence="7 8" key="1">
    <citation type="submission" date="2015-09" db="EMBL/GenBank/DDBJ databases">
        <title>Host preference determinants of Valsa canker pathogens revealed by comparative genomics.</title>
        <authorList>
            <person name="Yin Z."/>
            <person name="Huang L."/>
        </authorList>
    </citation>
    <scope>NUCLEOTIDE SEQUENCE [LARGE SCALE GENOMIC DNA]</scope>
    <source>
        <strain evidence="7 8">03-1</strain>
    </source>
</reference>
<dbReference type="InterPro" id="IPR036396">
    <property type="entry name" value="Cyt_P450_sf"/>
</dbReference>
<dbReference type="GO" id="GO:0005506">
    <property type="term" value="F:iron ion binding"/>
    <property type="evidence" value="ECO:0007669"/>
    <property type="project" value="InterPro"/>
</dbReference>
<dbReference type="PANTHER" id="PTHR24305">
    <property type="entry name" value="CYTOCHROME P450"/>
    <property type="match status" value="1"/>
</dbReference>
<protein>
    <recommendedName>
        <fullName evidence="9">Cytochrome P450</fullName>
    </recommendedName>
</protein>
<comment type="cofactor">
    <cofactor evidence="1 5">
        <name>heme</name>
        <dbReference type="ChEBI" id="CHEBI:30413"/>
    </cofactor>
</comment>
<name>A0A423VRU4_9PEZI</name>
<accession>A0A423VRU4</accession>
<dbReference type="STRING" id="356882.A0A423VRU4"/>
<dbReference type="OrthoDB" id="3945418at2759"/>
<keyword evidence="2 5" id="KW-0349">Heme</keyword>
<evidence type="ECO:0000256" key="4">
    <source>
        <dbReference type="ARBA" id="ARBA00023004"/>
    </source>
</evidence>
<dbReference type="InterPro" id="IPR017972">
    <property type="entry name" value="Cyt_P450_CS"/>
</dbReference>
<proteinExistence type="inferred from homology"/>
<keyword evidence="6" id="KW-0503">Monooxygenase</keyword>